<evidence type="ECO:0000313" key="1">
    <source>
        <dbReference type="EMBL" id="QJA86219.1"/>
    </source>
</evidence>
<dbReference type="AlphaFoldDB" id="A0A6M3KW61"/>
<proteinExistence type="predicted"/>
<sequence>MFIIGVDPGPEYSAWLRWSYPEEEILDMEICRSEDLASRIGQYPFDVLSVEHFACMGQMVSRSVFDTCYWIGELRSWVKAWSTKWFPVFRKDIKMHFCEDNRVKDKNIRQALIDRFGEPGRKANKGKLYGVKKDLWSALAIAVYTADTLGGNYGG</sequence>
<accession>A0A6M3KW61</accession>
<protein>
    <submittedName>
        <fullName evidence="1">Uncharacterized protein</fullName>
    </submittedName>
</protein>
<reference evidence="1" key="1">
    <citation type="submission" date="2020-03" db="EMBL/GenBank/DDBJ databases">
        <title>The deep terrestrial virosphere.</title>
        <authorList>
            <person name="Holmfeldt K."/>
            <person name="Nilsson E."/>
            <person name="Simone D."/>
            <person name="Lopez-Fernandez M."/>
            <person name="Wu X."/>
            <person name="de Brujin I."/>
            <person name="Lundin D."/>
            <person name="Andersson A."/>
            <person name="Bertilsson S."/>
            <person name="Dopson M."/>
        </authorList>
    </citation>
    <scope>NUCLEOTIDE SEQUENCE</scope>
    <source>
        <strain evidence="1">MM415B02110</strain>
    </source>
</reference>
<gene>
    <name evidence="1" type="ORF">MM415B02110_0001</name>
</gene>
<dbReference type="EMBL" id="MT142623">
    <property type="protein sequence ID" value="QJA86219.1"/>
    <property type="molecule type" value="Genomic_DNA"/>
</dbReference>
<name>A0A6M3KW61_9ZZZZ</name>
<organism evidence="1">
    <name type="scientific">viral metagenome</name>
    <dbReference type="NCBI Taxonomy" id="1070528"/>
    <lineage>
        <taxon>unclassified sequences</taxon>
        <taxon>metagenomes</taxon>
        <taxon>organismal metagenomes</taxon>
    </lineage>
</organism>